<dbReference type="Proteomes" id="UP000507470">
    <property type="component" value="Unassembled WGS sequence"/>
</dbReference>
<evidence type="ECO:0008006" key="3">
    <source>
        <dbReference type="Google" id="ProtNLM"/>
    </source>
</evidence>
<accession>A0A6J8BA81</accession>
<organism evidence="1 2">
    <name type="scientific">Mytilus coruscus</name>
    <name type="common">Sea mussel</name>
    <dbReference type="NCBI Taxonomy" id="42192"/>
    <lineage>
        <taxon>Eukaryota</taxon>
        <taxon>Metazoa</taxon>
        <taxon>Spiralia</taxon>
        <taxon>Lophotrochozoa</taxon>
        <taxon>Mollusca</taxon>
        <taxon>Bivalvia</taxon>
        <taxon>Autobranchia</taxon>
        <taxon>Pteriomorphia</taxon>
        <taxon>Mytilida</taxon>
        <taxon>Mytiloidea</taxon>
        <taxon>Mytilidae</taxon>
        <taxon>Mytilinae</taxon>
        <taxon>Mytilus</taxon>
    </lineage>
</organism>
<protein>
    <recommendedName>
        <fullName evidence="3">Reverse transcriptase domain-containing protein</fullName>
    </recommendedName>
</protein>
<reference evidence="1 2" key="1">
    <citation type="submission" date="2020-06" db="EMBL/GenBank/DDBJ databases">
        <authorList>
            <person name="Li R."/>
            <person name="Bekaert M."/>
        </authorList>
    </citation>
    <scope>NUCLEOTIDE SEQUENCE [LARGE SCALE GENOMIC DNA]</scope>
    <source>
        <strain evidence="2">wild</strain>
    </source>
</reference>
<evidence type="ECO:0000313" key="1">
    <source>
        <dbReference type="EMBL" id="CAC5380493.1"/>
    </source>
</evidence>
<evidence type="ECO:0000313" key="2">
    <source>
        <dbReference type="Proteomes" id="UP000507470"/>
    </source>
</evidence>
<proteinExistence type="predicted"/>
<name>A0A6J8BA81_MYTCO</name>
<dbReference type="AlphaFoldDB" id="A0A6J8BA81"/>
<dbReference type="OrthoDB" id="10425905at2759"/>
<sequence>MRQASKEHKITLNKAFANYQQKAADELRNNSKKDAKALWKILNNLNDSKKKDNNDDISLKALYDHFKILNENVEPENDFEQDFDFETLSDDVELFLNSPVTEDEIKKVVSNLKNGKASGGEITASEVHNVTKISKCGKAPGVDDIPVKLYENPTTLNALTRVFKIC</sequence>
<dbReference type="EMBL" id="CACVKT020002888">
    <property type="protein sequence ID" value="CAC5380493.1"/>
    <property type="molecule type" value="Genomic_DNA"/>
</dbReference>
<gene>
    <name evidence="1" type="ORF">MCOR_16437</name>
</gene>
<keyword evidence="2" id="KW-1185">Reference proteome</keyword>